<dbReference type="EMBL" id="LHXK01000054">
    <property type="protein sequence ID" value="KXA89119.1"/>
    <property type="molecule type" value="Genomic_DNA"/>
</dbReference>
<dbReference type="AlphaFoldDB" id="A0A133U4K1"/>
<dbReference type="InterPro" id="IPR052264">
    <property type="entry name" value="UPF0175_domain"/>
</dbReference>
<gene>
    <name evidence="3" type="ORF">AKJ61_03545</name>
</gene>
<feature type="region of interest" description="Disordered" evidence="2">
    <location>
        <begin position="46"/>
        <end position="69"/>
    </location>
</feature>
<dbReference type="PANTHER" id="PTHR37525:SF1">
    <property type="entry name" value="UPF0175 PROTEIN SSL1255"/>
    <property type="match status" value="1"/>
</dbReference>
<accession>A0A133U4K1</accession>
<evidence type="ECO:0000256" key="2">
    <source>
        <dbReference type="SAM" id="MobiDB-lite"/>
    </source>
</evidence>
<organism evidence="3 4">
    <name type="scientific">candidate division MSBL1 archaeon SCGC-AAA259B11</name>
    <dbReference type="NCBI Taxonomy" id="1698260"/>
    <lineage>
        <taxon>Archaea</taxon>
        <taxon>Methanobacteriati</taxon>
        <taxon>Methanobacteriota</taxon>
        <taxon>candidate division MSBL1</taxon>
    </lineage>
</organism>
<sequence length="69" mass="7804">MDVPEGKVTDIAVNLYKKGKVTEGRAAEIAGISREEFKEILERRGTRKTVEEKKDEDEKVEKLKAGLNE</sequence>
<keyword evidence="4" id="KW-1185">Reference proteome</keyword>
<dbReference type="InterPro" id="IPR005368">
    <property type="entry name" value="UPF0175"/>
</dbReference>
<dbReference type="Pfam" id="PF03683">
    <property type="entry name" value="UPF0175"/>
    <property type="match status" value="1"/>
</dbReference>
<evidence type="ECO:0000313" key="4">
    <source>
        <dbReference type="Proteomes" id="UP000070184"/>
    </source>
</evidence>
<dbReference type="Proteomes" id="UP000070184">
    <property type="component" value="Unassembled WGS sequence"/>
</dbReference>
<comment type="caution">
    <text evidence="3">The sequence shown here is derived from an EMBL/GenBank/DDBJ whole genome shotgun (WGS) entry which is preliminary data.</text>
</comment>
<evidence type="ECO:0000313" key="3">
    <source>
        <dbReference type="EMBL" id="KXA89119.1"/>
    </source>
</evidence>
<comment type="similarity">
    <text evidence="1">Belongs to the UPF0175 family.</text>
</comment>
<protein>
    <submittedName>
        <fullName evidence="3">Uncharacterized protein</fullName>
    </submittedName>
</protein>
<proteinExistence type="inferred from homology"/>
<evidence type="ECO:0000256" key="1">
    <source>
        <dbReference type="ARBA" id="ARBA00005651"/>
    </source>
</evidence>
<reference evidence="3 4" key="1">
    <citation type="journal article" date="2016" name="Sci. Rep.">
        <title>Metabolic traits of an uncultured archaeal lineage -MSBL1- from brine pools of the Red Sea.</title>
        <authorList>
            <person name="Mwirichia R."/>
            <person name="Alam I."/>
            <person name="Rashid M."/>
            <person name="Vinu M."/>
            <person name="Ba-Alawi W."/>
            <person name="Anthony Kamau A."/>
            <person name="Kamanda Ngugi D."/>
            <person name="Goker M."/>
            <person name="Klenk H.P."/>
            <person name="Bajic V."/>
            <person name="Stingl U."/>
        </authorList>
    </citation>
    <scope>NUCLEOTIDE SEQUENCE [LARGE SCALE GENOMIC DNA]</scope>
    <source>
        <strain evidence="3">SCGC-AAA259B11</strain>
    </source>
</reference>
<dbReference type="PANTHER" id="PTHR37525">
    <property type="entry name" value="UPF0175 PROTEIN SSL1255"/>
    <property type="match status" value="1"/>
</dbReference>
<name>A0A133U4K1_9EURY</name>